<dbReference type="AlphaFoldDB" id="A0A4Z0LAG4"/>
<keyword evidence="3" id="KW-1185">Reference proteome</keyword>
<name>A0A4Z0LAG4_9FLAO</name>
<gene>
    <name evidence="2" type="ORF">E4635_03680</name>
</gene>
<proteinExistence type="predicted"/>
<comment type="caution">
    <text evidence="2">The sequence shown here is derived from an EMBL/GenBank/DDBJ whole genome shotgun (WGS) entry which is preliminary data.</text>
</comment>
<dbReference type="EMBL" id="SRLH01000002">
    <property type="protein sequence ID" value="TGD58962.1"/>
    <property type="molecule type" value="Genomic_DNA"/>
</dbReference>
<feature type="transmembrane region" description="Helical" evidence="1">
    <location>
        <begin position="12"/>
        <end position="30"/>
    </location>
</feature>
<dbReference type="RefSeq" id="WP_135525272.1">
    <property type="nucleotide sequence ID" value="NZ_SRLH01000002.1"/>
</dbReference>
<keyword evidence="1" id="KW-1133">Transmembrane helix</keyword>
<evidence type="ECO:0000256" key="1">
    <source>
        <dbReference type="SAM" id="Phobius"/>
    </source>
</evidence>
<evidence type="ECO:0000313" key="3">
    <source>
        <dbReference type="Proteomes" id="UP000297407"/>
    </source>
</evidence>
<sequence length="322" mass="36700">MGAKQHDDKKIGTYIFGSILLVFFIYIFLFSPDTLPFYKQRMMAFASSLLAGLFTFFLSGSVKLTGQSPDTRFGKIAIQATSGIAVFILVLIWWLSPSPPVQIGTELSTIKIQDITAKVTFHIDNAGEDTPEIFKNTSELELRIIENKDLDSLNVQGWKKGFFISGNSLDIKSSIQLFDKKLIQTVDLSSIELIRNYKDFKGTINSLRDNKKWARSSFEGAIRVVETNKWLDTLKKYNDSLDLPVTLDEFYNLYKVTKKQKIELTEYDYSRIKVYPIRATLEVFKNDSLIGRSQGIVVKVWEGDEDVGNHFVVKFPVTKLNL</sequence>
<keyword evidence="1" id="KW-0812">Transmembrane</keyword>
<evidence type="ECO:0000313" key="2">
    <source>
        <dbReference type="EMBL" id="TGD58962.1"/>
    </source>
</evidence>
<dbReference type="OrthoDB" id="9909938at2"/>
<dbReference type="Proteomes" id="UP000297407">
    <property type="component" value="Unassembled WGS sequence"/>
</dbReference>
<organism evidence="2 3">
    <name type="scientific">Flavobacterium humi</name>
    <dbReference type="NCBI Taxonomy" id="2562683"/>
    <lineage>
        <taxon>Bacteria</taxon>
        <taxon>Pseudomonadati</taxon>
        <taxon>Bacteroidota</taxon>
        <taxon>Flavobacteriia</taxon>
        <taxon>Flavobacteriales</taxon>
        <taxon>Flavobacteriaceae</taxon>
        <taxon>Flavobacterium</taxon>
    </lineage>
</organism>
<keyword evidence="1" id="KW-0472">Membrane</keyword>
<reference evidence="2 3" key="1">
    <citation type="submission" date="2019-04" db="EMBL/GenBank/DDBJ databases">
        <title>Flavobacterium sp. strain DS2-A Genome sequencing and assembly.</title>
        <authorList>
            <person name="Kim I."/>
        </authorList>
    </citation>
    <scope>NUCLEOTIDE SEQUENCE [LARGE SCALE GENOMIC DNA]</scope>
    <source>
        <strain evidence="2 3">DS2-A</strain>
    </source>
</reference>
<feature type="transmembrane region" description="Helical" evidence="1">
    <location>
        <begin position="42"/>
        <end position="64"/>
    </location>
</feature>
<accession>A0A4Z0LAG4</accession>
<feature type="transmembrane region" description="Helical" evidence="1">
    <location>
        <begin position="76"/>
        <end position="95"/>
    </location>
</feature>
<protein>
    <submittedName>
        <fullName evidence="2">Uncharacterized protein</fullName>
    </submittedName>
</protein>